<comment type="caution">
    <text evidence="1">The sequence shown here is derived from an EMBL/GenBank/DDBJ whole genome shotgun (WGS) entry which is preliminary data.</text>
</comment>
<reference evidence="2" key="1">
    <citation type="journal article" date="2019" name="Nat. Commun.">
        <title>The genome of broomcorn millet.</title>
        <authorList>
            <person name="Zou C."/>
            <person name="Miki D."/>
            <person name="Li D."/>
            <person name="Tang Q."/>
            <person name="Xiao L."/>
            <person name="Rajput S."/>
            <person name="Deng P."/>
            <person name="Jia W."/>
            <person name="Huang R."/>
            <person name="Zhang M."/>
            <person name="Sun Y."/>
            <person name="Hu J."/>
            <person name="Fu X."/>
            <person name="Schnable P.S."/>
            <person name="Li F."/>
            <person name="Zhang H."/>
            <person name="Feng B."/>
            <person name="Zhu X."/>
            <person name="Liu R."/>
            <person name="Schnable J.C."/>
            <person name="Zhu J.-K."/>
            <person name="Zhang H."/>
        </authorList>
    </citation>
    <scope>NUCLEOTIDE SEQUENCE [LARGE SCALE GENOMIC DNA]</scope>
</reference>
<dbReference type="Proteomes" id="UP000275267">
    <property type="component" value="Unassembled WGS sequence"/>
</dbReference>
<accession>A0A3L6QF27</accession>
<gene>
    <name evidence="1" type="ORF">C2845_PM12G20860</name>
</gene>
<organism evidence="1 2">
    <name type="scientific">Panicum miliaceum</name>
    <name type="common">Proso millet</name>
    <name type="synonym">Broomcorn millet</name>
    <dbReference type="NCBI Taxonomy" id="4540"/>
    <lineage>
        <taxon>Eukaryota</taxon>
        <taxon>Viridiplantae</taxon>
        <taxon>Streptophyta</taxon>
        <taxon>Embryophyta</taxon>
        <taxon>Tracheophyta</taxon>
        <taxon>Spermatophyta</taxon>
        <taxon>Magnoliopsida</taxon>
        <taxon>Liliopsida</taxon>
        <taxon>Poales</taxon>
        <taxon>Poaceae</taxon>
        <taxon>PACMAD clade</taxon>
        <taxon>Panicoideae</taxon>
        <taxon>Panicodae</taxon>
        <taxon>Paniceae</taxon>
        <taxon>Panicinae</taxon>
        <taxon>Panicum</taxon>
        <taxon>Panicum sect. Panicum</taxon>
    </lineage>
</organism>
<keyword evidence="2" id="KW-1185">Reference proteome</keyword>
<dbReference type="EMBL" id="PQIB02000012">
    <property type="protein sequence ID" value="RLM79311.1"/>
    <property type="molecule type" value="Genomic_DNA"/>
</dbReference>
<evidence type="ECO:0000313" key="2">
    <source>
        <dbReference type="Proteomes" id="UP000275267"/>
    </source>
</evidence>
<evidence type="ECO:0000313" key="1">
    <source>
        <dbReference type="EMBL" id="RLM79311.1"/>
    </source>
</evidence>
<name>A0A3L6QF27_PANMI</name>
<proteinExistence type="predicted"/>
<protein>
    <submittedName>
        <fullName evidence="1">Uncharacterized protein</fullName>
    </submittedName>
</protein>
<sequence>MPTVQTGQLQSAETAIDDDFLTKATRLAEQLQSNGTEAWSVVEASCPALNSVGRNVGVAIPLPTVFQHLRRDLMIDEAAPGWAASSCRPLPSAGRTELTLGARLPRNWGRPTLQPRLRRSNIHCRAHHLVPWWNSDARHRKCWKWLLGTRLPRTWTVPAASSPHRQLRLCRWPNQHRRRHDNGGSTT</sequence>
<dbReference type="AlphaFoldDB" id="A0A3L6QF27"/>